<proteinExistence type="predicted"/>
<reference evidence="2" key="1">
    <citation type="submission" date="2020-02" db="EMBL/GenBank/DDBJ databases">
        <authorList>
            <person name="Meier V. D."/>
        </authorList>
    </citation>
    <scope>NUCLEOTIDE SEQUENCE</scope>
    <source>
        <strain evidence="2">AVDCRST_MAG88</strain>
    </source>
</reference>
<protein>
    <submittedName>
        <fullName evidence="2">Uncharacterized protein</fullName>
    </submittedName>
</protein>
<organism evidence="2">
    <name type="scientific">uncultured Thermomicrobiales bacterium</name>
    <dbReference type="NCBI Taxonomy" id="1645740"/>
    <lineage>
        <taxon>Bacteria</taxon>
        <taxon>Pseudomonadati</taxon>
        <taxon>Thermomicrobiota</taxon>
        <taxon>Thermomicrobia</taxon>
        <taxon>Thermomicrobiales</taxon>
        <taxon>environmental samples</taxon>
    </lineage>
</organism>
<sequence>WTNRSGTGWAGNPVESRRRDHPRCPLCSTTPSRPSFRANFAASVVASPSPSPCAATCALSKPRSTARTVSATSRSVAGTGSN</sequence>
<evidence type="ECO:0000256" key="1">
    <source>
        <dbReference type="SAM" id="MobiDB-lite"/>
    </source>
</evidence>
<dbReference type="AlphaFoldDB" id="A0A6J4VTV4"/>
<evidence type="ECO:0000313" key="2">
    <source>
        <dbReference type="EMBL" id="CAA9587698.1"/>
    </source>
</evidence>
<gene>
    <name evidence="2" type="ORF">AVDCRST_MAG88-4243</name>
</gene>
<accession>A0A6J4VTV4</accession>
<feature type="non-terminal residue" evidence="2">
    <location>
        <position position="1"/>
    </location>
</feature>
<feature type="region of interest" description="Disordered" evidence="1">
    <location>
        <begin position="1"/>
        <end position="25"/>
    </location>
</feature>
<name>A0A6J4VTV4_9BACT</name>
<feature type="non-terminal residue" evidence="2">
    <location>
        <position position="82"/>
    </location>
</feature>
<dbReference type="EMBL" id="CADCWM010001060">
    <property type="protein sequence ID" value="CAA9587698.1"/>
    <property type="molecule type" value="Genomic_DNA"/>
</dbReference>